<organism evidence="2 3">
    <name type="scientific">Aduncisulcus paluster</name>
    <dbReference type="NCBI Taxonomy" id="2918883"/>
    <lineage>
        <taxon>Eukaryota</taxon>
        <taxon>Metamonada</taxon>
        <taxon>Carpediemonas-like organisms</taxon>
        <taxon>Aduncisulcus</taxon>
    </lineage>
</organism>
<feature type="non-terminal residue" evidence="2">
    <location>
        <position position="46"/>
    </location>
</feature>
<name>A0ABQ5L1H8_9EUKA</name>
<comment type="caution">
    <text evidence="2">The sequence shown here is derived from an EMBL/GenBank/DDBJ whole genome shotgun (WGS) entry which is preliminary data.</text>
</comment>
<evidence type="ECO:0000313" key="3">
    <source>
        <dbReference type="Proteomes" id="UP001057375"/>
    </source>
</evidence>
<sequence length="46" mass="5006">MSEPIGARGLKRSAEDPGQDHDSDRENSDRGEQVLQRGSLLSTGRP</sequence>
<reference evidence="2" key="1">
    <citation type="submission" date="2022-03" db="EMBL/GenBank/DDBJ databases">
        <title>Draft genome sequence of Aduncisulcus paluster, a free-living microaerophilic Fornicata.</title>
        <authorList>
            <person name="Yuyama I."/>
            <person name="Kume K."/>
            <person name="Tamura T."/>
            <person name="Inagaki Y."/>
            <person name="Hashimoto T."/>
        </authorList>
    </citation>
    <scope>NUCLEOTIDE SEQUENCE</scope>
    <source>
        <strain evidence="2">NY0171</strain>
    </source>
</reference>
<gene>
    <name evidence="2" type="ORF">ADUPG1_003602</name>
</gene>
<evidence type="ECO:0000313" key="2">
    <source>
        <dbReference type="EMBL" id="GKT37664.1"/>
    </source>
</evidence>
<dbReference type="Proteomes" id="UP001057375">
    <property type="component" value="Unassembled WGS sequence"/>
</dbReference>
<proteinExistence type="predicted"/>
<keyword evidence="3" id="KW-1185">Reference proteome</keyword>
<feature type="compositionally biased region" description="Basic and acidic residues" evidence="1">
    <location>
        <begin position="12"/>
        <end position="32"/>
    </location>
</feature>
<feature type="region of interest" description="Disordered" evidence="1">
    <location>
        <begin position="1"/>
        <end position="46"/>
    </location>
</feature>
<protein>
    <submittedName>
        <fullName evidence="2">Uncharacterized protein</fullName>
    </submittedName>
</protein>
<evidence type="ECO:0000256" key="1">
    <source>
        <dbReference type="SAM" id="MobiDB-lite"/>
    </source>
</evidence>
<dbReference type="EMBL" id="BQXS01004985">
    <property type="protein sequence ID" value="GKT37664.1"/>
    <property type="molecule type" value="Genomic_DNA"/>
</dbReference>
<accession>A0ABQ5L1H8</accession>